<name>A0A7T8HEY0_CALRO</name>
<evidence type="ECO:0000256" key="1">
    <source>
        <dbReference type="ARBA" id="ARBA00009176"/>
    </source>
</evidence>
<feature type="non-terminal residue" evidence="5">
    <location>
        <position position="65"/>
    </location>
</feature>
<dbReference type="AlphaFoldDB" id="A0A7T8HEY0"/>
<feature type="non-terminal residue" evidence="5">
    <location>
        <position position="1"/>
    </location>
</feature>
<protein>
    <submittedName>
        <fullName evidence="5">Inosine-uridine preferring nucleoside hydrolase</fullName>
    </submittedName>
</protein>
<evidence type="ECO:0000313" key="6">
    <source>
        <dbReference type="Proteomes" id="UP000595437"/>
    </source>
</evidence>
<dbReference type="Proteomes" id="UP000595437">
    <property type="component" value="Chromosome 6"/>
</dbReference>
<dbReference type="GO" id="GO:0005829">
    <property type="term" value="C:cytosol"/>
    <property type="evidence" value="ECO:0007669"/>
    <property type="project" value="TreeGrafter"/>
</dbReference>
<dbReference type="PANTHER" id="PTHR12304">
    <property type="entry name" value="INOSINE-URIDINE PREFERRING NUCLEOSIDE HYDROLASE"/>
    <property type="match status" value="1"/>
</dbReference>
<dbReference type="OrthoDB" id="432381at2759"/>
<keyword evidence="2 5" id="KW-0378">Hydrolase</keyword>
<reference evidence="6" key="1">
    <citation type="submission" date="2021-01" db="EMBL/GenBank/DDBJ databases">
        <title>Caligus Genome Assembly.</title>
        <authorList>
            <person name="Gallardo-Escarate C."/>
        </authorList>
    </citation>
    <scope>NUCLEOTIDE SEQUENCE [LARGE SCALE GENOMIC DNA]</scope>
</reference>
<evidence type="ECO:0000256" key="2">
    <source>
        <dbReference type="ARBA" id="ARBA00022801"/>
    </source>
</evidence>
<sequence>KHGTPRVIIDTEPGIDDACALLLALKYHKLNKIKIEGITTVKGNCNTSHGARNVGRILEAVGATD</sequence>
<dbReference type="Pfam" id="PF01156">
    <property type="entry name" value="IU_nuc_hydro"/>
    <property type="match status" value="1"/>
</dbReference>
<keyword evidence="3" id="KW-0326">Glycosidase</keyword>
<evidence type="ECO:0000259" key="4">
    <source>
        <dbReference type="Pfam" id="PF01156"/>
    </source>
</evidence>
<dbReference type="EMBL" id="CP045895">
    <property type="protein sequence ID" value="QQP48828.1"/>
    <property type="molecule type" value="Genomic_DNA"/>
</dbReference>
<dbReference type="Gene3D" id="3.90.245.10">
    <property type="entry name" value="Ribonucleoside hydrolase-like"/>
    <property type="match status" value="1"/>
</dbReference>
<evidence type="ECO:0000256" key="3">
    <source>
        <dbReference type="ARBA" id="ARBA00023295"/>
    </source>
</evidence>
<dbReference type="GO" id="GO:0006152">
    <property type="term" value="P:purine nucleoside catabolic process"/>
    <property type="evidence" value="ECO:0007669"/>
    <property type="project" value="TreeGrafter"/>
</dbReference>
<gene>
    <name evidence="5" type="ORF">FKW44_009261</name>
</gene>
<dbReference type="GO" id="GO:0008477">
    <property type="term" value="F:purine nucleosidase activity"/>
    <property type="evidence" value="ECO:0007669"/>
    <property type="project" value="TreeGrafter"/>
</dbReference>
<keyword evidence="6" id="KW-1185">Reference proteome</keyword>
<evidence type="ECO:0000313" key="5">
    <source>
        <dbReference type="EMBL" id="QQP48828.1"/>
    </source>
</evidence>
<accession>A0A7T8HEY0</accession>
<comment type="similarity">
    <text evidence="1">Belongs to the IUNH family.</text>
</comment>
<dbReference type="SUPFAM" id="SSF53590">
    <property type="entry name" value="Nucleoside hydrolase"/>
    <property type="match status" value="1"/>
</dbReference>
<proteinExistence type="inferred from homology"/>
<feature type="domain" description="Inosine/uridine-preferring nucleoside hydrolase" evidence="4">
    <location>
        <begin position="7"/>
        <end position="62"/>
    </location>
</feature>
<dbReference type="InterPro" id="IPR001910">
    <property type="entry name" value="Inosine/uridine_hydrolase_dom"/>
</dbReference>
<dbReference type="InterPro" id="IPR023186">
    <property type="entry name" value="IUNH"/>
</dbReference>
<dbReference type="PANTHER" id="PTHR12304:SF4">
    <property type="entry name" value="URIDINE NUCLEOSIDASE"/>
    <property type="match status" value="1"/>
</dbReference>
<organism evidence="5 6">
    <name type="scientific">Caligus rogercresseyi</name>
    <name type="common">Sea louse</name>
    <dbReference type="NCBI Taxonomy" id="217165"/>
    <lineage>
        <taxon>Eukaryota</taxon>
        <taxon>Metazoa</taxon>
        <taxon>Ecdysozoa</taxon>
        <taxon>Arthropoda</taxon>
        <taxon>Crustacea</taxon>
        <taxon>Multicrustacea</taxon>
        <taxon>Hexanauplia</taxon>
        <taxon>Copepoda</taxon>
        <taxon>Siphonostomatoida</taxon>
        <taxon>Caligidae</taxon>
        <taxon>Caligus</taxon>
    </lineage>
</organism>
<dbReference type="InterPro" id="IPR036452">
    <property type="entry name" value="Ribo_hydro-like"/>
</dbReference>